<dbReference type="Proteomes" id="UP000479114">
    <property type="component" value="Plasmid unnamed2"/>
</dbReference>
<evidence type="ECO:0000256" key="1">
    <source>
        <dbReference type="SAM" id="MobiDB-lite"/>
    </source>
</evidence>
<dbReference type="RefSeq" id="WP_162645877.1">
    <property type="nucleotide sequence ID" value="NZ_CP048288.1"/>
</dbReference>
<dbReference type="SUPFAM" id="SSF50249">
    <property type="entry name" value="Nucleic acid-binding proteins"/>
    <property type="match status" value="1"/>
</dbReference>
<gene>
    <name evidence="2" type="ORF">GZH47_33155</name>
</gene>
<dbReference type="AlphaFoldDB" id="A0A6C0PCJ9"/>
<name>A0A6C0PCJ9_9BACL</name>
<geneLocation type="plasmid" evidence="2 3">
    <name>unnamed2</name>
</geneLocation>
<dbReference type="InterPro" id="IPR012340">
    <property type="entry name" value="NA-bd_OB-fold"/>
</dbReference>
<keyword evidence="3" id="KW-1185">Reference proteome</keyword>
<protein>
    <submittedName>
        <fullName evidence="2">Uncharacterized protein</fullName>
    </submittedName>
</protein>
<feature type="compositionally biased region" description="Gly residues" evidence="1">
    <location>
        <begin position="229"/>
        <end position="258"/>
    </location>
</feature>
<feature type="compositionally biased region" description="Gly residues" evidence="1">
    <location>
        <begin position="129"/>
        <end position="141"/>
    </location>
</feature>
<dbReference type="Gene3D" id="2.40.50.140">
    <property type="entry name" value="Nucleic acid-binding proteins"/>
    <property type="match status" value="1"/>
</dbReference>
<feature type="region of interest" description="Disordered" evidence="1">
    <location>
        <begin position="129"/>
        <end position="258"/>
    </location>
</feature>
<reference evidence="2 3" key="1">
    <citation type="submission" date="2020-02" db="EMBL/GenBank/DDBJ databases">
        <title>Paenibacillus sp. nov., isolated from rhizosphere soil of tomato.</title>
        <authorList>
            <person name="Weon H.-Y."/>
            <person name="Lee S.A."/>
        </authorList>
    </citation>
    <scope>NUCLEOTIDE SEQUENCE [LARGE SCALE GENOMIC DNA]</scope>
    <source>
        <strain evidence="2 3">14171R-81</strain>
        <plasmid evidence="2 3">unnamed2</plasmid>
    </source>
</reference>
<accession>A0A6C0PCJ9</accession>
<organism evidence="2 3">
    <name type="scientific">Paenibacillus rhizovicinus</name>
    <dbReference type="NCBI Taxonomy" id="2704463"/>
    <lineage>
        <taxon>Bacteria</taxon>
        <taxon>Bacillati</taxon>
        <taxon>Bacillota</taxon>
        <taxon>Bacilli</taxon>
        <taxon>Bacillales</taxon>
        <taxon>Paenibacillaceae</taxon>
        <taxon>Paenibacillus</taxon>
    </lineage>
</organism>
<feature type="compositionally biased region" description="Gly residues" evidence="1">
    <location>
        <begin position="196"/>
        <end position="208"/>
    </location>
</feature>
<evidence type="ECO:0000313" key="3">
    <source>
        <dbReference type="Proteomes" id="UP000479114"/>
    </source>
</evidence>
<keyword evidence="2" id="KW-0614">Plasmid</keyword>
<dbReference type="EMBL" id="CP048288">
    <property type="protein sequence ID" value="QHW35743.1"/>
    <property type="molecule type" value="Genomic_DNA"/>
</dbReference>
<feature type="compositionally biased region" description="Low complexity" evidence="1">
    <location>
        <begin position="142"/>
        <end position="185"/>
    </location>
</feature>
<evidence type="ECO:0000313" key="2">
    <source>
        <dbReference type="EMBL" id="QHW35743.1"/>
    </source>
</evidence>
<dbReference type="KEGG" id="prz:GZH47_33155"/>
<feature type="compositionally biased region" description="Low complexity" evidence="1">
    <location>
        <begin position="212"/>
        <end position="228"/>
    </location>
</feature>
<proteinExistence type="predicted"/>
<sequence length="258" mass="27415">MSENNNGKKGFSNDAYIHVTGNIATLKDPDTQQQVHAYSKLMPNNSNHKVANAIVAVNHPNEDEADFYKIEAWSYDPARSAQHDFLMNNCYKGRLVEIRGTLILKKDRNDKNKIYPTIVVDKIIGHGEAGTNGQGSNGGGQQQQQQQGYGQQPPANVGAGQQQFYQQQNGFPPQGQQQGGYAPQGQPGGFPPQGQQQGGGFPPQGQPGGFPPQGQQGGFPPQGQQPNGYGYGAPQGQQGGGYGAPMGAPGQGPFGQGR</sequence>